<sequence>MVAAHAALGAIAGRPAHASGAHPPRHPPPSHHQQPQQQPGAMGAQASWPQPLTVADPGHEQLSAASSASLSLSPAASLYAPDGTAVSPHGAAAFGPAPLLPLEGELAAFSATASPYRISGSGAGGGPGHAPAGGGGGGGAAAGPSGGAPRDLAGAAAAAAATAAHAPSPEPLAGAASGAARALSRQGSAAAPDFTAPPAGANHPRLPHHLPHTLYPHAQQPGSTGAAATMQQPAPGADEAVQGAVDAGASAAMEASSGEVASGGFGGNASGRAALPVAEAAAGAAAATAAVASSAAAPLSHTHHHSHSHPHQQQHPHHQPHQQPQHHLQHHGLRSTHDPTPPVRAHASAQPLAAHPNAPHQHQHQHHSQHPQHPHPHPHPHQQQPQAAALPPLPPAPAPAAPHSPSPRIADGVRPAAASGSALAVQGILPSPASEEEEVLTLLLGAQGGSSGRVSALDVFRRSYRVVRAGAATAAPTASVATAAAATAAAPASRVAAGDAEGAGRDNLAVAPAAAAPPAFPPQQPQQPQQPHQPLGRVSSSGASADSQSCSPAHSNSNSQLLLRQQLHSIDAIHQVFGSSNLASGADPFAPNPKLIAAVAGTGLAPWEIHRPQKFVRDLVLRGCFAGRVLDAGCGIGDNALFIAKACPQAHVTAVDVVQRCLDFANTKAGLRGLPASRLELAVADLRQPDSLPDTLTTGATATGTATATASATSTGAASATASATSTGAAGSAAAAASALPLFDVVLDAYTFHSFNDADRQSYLACLRRLLRPGGLLYMSCMSEAETRPGGPSRRVSEAELRSVAHPGTGWQVEGVEETHVELHPTFWGGRAPAHLFTVRRL</sequence>
<feature type="region of interest" description="Disordered" evidence="1">
    <location>
        <begin position="167"/>
        <end position="241"/>
    </location>
</feature>
<dbReference type="InterPro" id="IPR013217">
    <property type="entry name" value="Methyltransf_12"/>
</dbReference>
<dbReference type="AlphaFoldDB" id="A0A835SQ29"/>
<dbReference type="InterPro" id="IPR029063">
    <property type="entry name" value="SAM-dependent_MTases_sf"/>
</dbReference>
<reference evidence="3" key="1">
    <citation type="journal article" date="2020" name="bioRxiv">
        <title>Comparative genomics of Chlamydomonas.</title>
        <authorList>
            <person name="Craig R.J."/>
            <person name="Hasan A.R."/>
            <person name="Ness R.W."/>
            <person name="Keightley P.D."/>
        </authorList>
    </citation>
    <scope>NUCLEOTIDE SEQUENCE</scope>
    <source>
        <strain evidence="3">SAG 7.73</strain>
    </source>
</reference>
<proteinExistence type="predicted"/>
<feature type="compositionally biased region" description="Basic residues" evidence="1">
    <location>
        <begin position="301"/>
        <end position="320"/>
    </location>
</feature>
<feature type="region of interest" description="Disordered" evidence="1">
    <location>
        <begin position="515"/>
        <end position="558"/>
    </location>
</feature>
<feature type="compositionally biased region" description="Gly residues" evidence="1">
    <location>
        <begin position="121"/>
        <end position="146"/>
    </location>
</feature>
<feature type="compositionally biased region" description="Low complexity" evidence="1">
    <location>
        <begin position="526"/>
        <end position="558"/>
    </location>
</feature>
<feature type="region of interest" description="Disordered" evidence="1">
    <location>
        <begin position="14"/>
        <end position="57"/>
    </location>
</feature>
<evidence type="ECO:0000259" key="2">
    <source>
        <dbReference type="Pfam" id="PF08242"/>
    </source>
</evidence>
<evidence type="ECO:0000313" key="3">
    <source>
        <dbReference type="EMBL" id="KAG2427653.1"/>
    </source>
</evidence>
<dbReference type="SUPFAM" id="SSF53335">
    <property type="entry name" value="S-adenosyl-L-methionine-dependent methyltransferases"/>
    <property type="match status" value="1"/>
</dbReference>
<feature type="compositionally biased region" description="Low complexity" evidence="1">
    <location>
        <begin position="349"/>
        <end position="360"/>
    </location>
</feature>
<feature type="compositionally biased region" description="Low complexity" evidence="1">
    <location>
        <begin position="381"/>
        <end position="390"/>
    </location>
</feature>
<evidence type="ECO:0000256" key="1">
    <source>
        <dbReference type="SAM" id="MobiDB-lite"/>
    </source>
</evidence>
<accession>A0A835SQ29</accession>
<dbReference type="Pfam" id="PF08242">
    <property type="entry name" value="Methyltransf_12"/>
    <property type="match status" value="1"/>
</dbReference>
<feature type="compositionally biased region" description="Low complexity" evidence="1">
    <location>
        <begin position="167"/>
        <end position="191"/>
    </location>
</feature>
<dbReference type="EMBL" id="JAEHOC010000039">
    <property type="protein sequence ID" value="KAG2427653.1"/>
    <property type="molecule type" value="Genomic_DNA"/>
</dbReference>
<protein>
    <recommendedName>
        <fullName evidence="2">Methyltransferase type 12 domain-containing protein</fullName>
    </recommendedName>
</protein>
<feature type="compositionally biased region" description="Pro residues" evidence="1">
    <location>
        <begin position="391"/>
        <end position="405"/>
    </location>
</feature>
<dbReference type="PANTHER" id="PTHR43464:SF23">
    <property type="entry name" value="JUVENILE HORMONE ACID O-METHYLTRANSFERASE"/>
    <property type="match status" value="1"/>
</dbReference>
<gene>
    <name evidence="3" type="ORF">HXX76_012303</name>
</gene>
<feature type="domain" description="Methyltransferase type 12" evidence="2">
    <location>
        <begin position="630"/>
        <end position="777"/>
    </location>
</feature>
<keyword evidence="4" id="KW-1185">Reference proteome</keyword>
<feature type="compositionally biased region" description="Basic residues" evidence="1">
    <location>
        <begin position="361"/>
        <end position="380"/>
    </location>
</feature>
<dbReference type="Gene3D" id="3.40.50.150">
    <property type="entry name" value="Vaccinia Virus protein VP39"/>
    <property type="match status" value="1"/>
</dbReference>
<comment type="caution">
    <text evidence="3">The sequence shown here is derived from an EMBL/GenBank/DDBJ whole genome shotgun (WGS) entry which is preliminary data.</text>
</comment>
<dbReference type="PANTHER" id="PTHR43464">
    <property type="entry name" value="METHYLTRANSFERASE"/>
    <property type="match status" value="1"/>
</dbReference>
<feature type="region of interest" description="Disordered" evidence="1">
    <location>
        <begin position="120"/>
        <end position="151"/>
    </location>
</feature>
<organism evidence="3 4">
    <name type="scientific">Chlamydomonas incerta</name>
    <dbReference type="NCBI Taxonomy" id="51695"/>
    <lineage>
        <taxon>Eukaryota</taxon>
        <taxon>Viridiplantae</taxon>
        <taxon>Chlorophyta</taxon>
        <taxon>core chlorophytes</taxon>
        <taxon>Chlorophyceae</taxon>
        <taxon>CS clade</taxon>
        <taxon>Chlamydomonadales</taxon>
        <taxon>Chlamydomonadaceae</taxon>
        <taxon>Chlamydomonas</taxon>
    </lineage>
</organism>
<feature type="region of interest" description="Disordered" evidence="1">
    <location>
        <begin position="294"/>
        <end position="415"/>
    </location>
</feature>
<dbReference type="GO" id="GO:0010420">
    <property type="term" value="F:polyprenyldihydroxybenzoate methyltransferase activity"/>
    <property type="evidence" value="ECO:0007669"/>
    <property type="project" value="TreeGrafter"/>
</dbReference>
<name>A0A835SQ29_CHLIN</name>
<dbReference type="Proteomes" id="UP000650467">
    <property type="component" value="Unassembled WGS sequence"/>
</dbReference>
<feature type="compositionally biased region" description="Low complexity" evidence="1">
    <location>
        <begin position="31"/>
        <end position="46"/>
    </location>
</feature>
<dbReference type="CDD" id="cd02440">
    <property type="entry name" value="AdoMet_MTases"/>
    <property type="match status" value="1"/>
</dbReference>
<evidence type="ECO:0000313" key="4">
    <source>
        <dbReference type="Proteomes" id="UP000650467"/>
    </source>
</evidence>
<dbReference type="OrthoDB" id="540004at2759"/>